<organism evidence="4 5">
    <name type="scientific">Ancylostoma ceylanicum</name>
    <dbReference type="NCBI Taxonomy" id="53326"/>
    <lineage>
        <taxon>Eukaryota</taxon>
        <taxon>Metazoa</taxon>
        <taxon>Ecdysozoa</taxon>
        <taxon>Nematoda</taxon>
        <taxon>Chromadorea</taxon>
        <taxon>Rhabditida</taxon>
        <taxon>Rhabditina</taxon>
        <taxon>Rhabditomorpha</taxon>
        <taxon>Strongyloidea</taxon>
        <taxon>Ancylostomatidae</taxon>
        <taxon>Ancylostomatinae</taxon>
        <taxon>Ancylostoma</taxon>
    </lineage>
</organism>
<dbReference type="PANTHER" id="PTHR33562">
    <property type="entry name" value="ATILLA, ISOFORM B-RELATED-RELATED"/>
    <property type="match status" value="1"/>
</dbReference>
<proteinExistence type="predicted"/>
<protein>
    <recommendedName>
        <fullName evidence="6">Protein sleepless</fullName>
    </recommendedName>
</protein>
<evidence type="ECO:0000256" key="3">
    <source>
        <dbReference type="SAM" id="SignalP"/>
    </source>
</evidence>
<dbReference type="SUPFAM" id="SSF57302">
    <property type="entry name" value="Snake toxin-like"/>
    <property type="match status" value="1"/>
</dbReference>
<keyword evidence="1 3" id="KW-0732">Signal</keyword>
<dbReference type="EMBL" id="JARK01001378">
    <property type="protein sequence ID" value="EYC13844.1"/>
    <property type="molecule type" value="Genomic_DNA"/>
</dbReference>
<dbReference type="InterPro" id="IPR050975">
    <property type="entry name" value="Sleep_regulator"/>
</dbReference>
<evidence type="ECO:0008006" key="6">
    <source>
        <dbReference type="Google" id="ProtNLM"/>
    </source>
</evidence>
<gene>
    <name evidence="4" type="primary">Acey_s0042.g563</name>
    <name evidence="4" type="synonym">Acey-F36H9.7</name>
    <name evidence="4" type="ORF">Y032_0042g563</name>
</gene>
<evidence type="ECO:0000256" key="2">
    <source>
        <dbReference type="ARBA" id="ARBA00023180"/>
    </source>
</evidence>
<comment type="caution">
    <text evidence="4">The sequence shown here is derived from an EMBL/GenBank/DDBJ whole genome shotgun (WGS) entry which is preliminary data.</text>
</comment>
<dbReference type="InterPro" id="IPR031424">
    <property type="entry name" value="QVR-like"/>
</dbReference>
<dbReference type="AlphaFoldDB" id="A0A016UEU9"/>
<dbReference type="InterPro" id="IPR045860">
    <property type="entry name" value="Snake_toxin-like_sf"/>
</dbReference>
<evidence type="ECO:0000256" key="1">
    <source>
        <dbReference type="ARBA" id="ARBA00022729"/>
    </source>
</evidence>
<dbReference type="GO" id="GO:0032222">
    <property type="term" value="P:regulation of synaptic transmission, cholinergic"/>
    <property type="evidence" value="ECO:0007669"/>
    <property type="project" value="InterPro"/>
</dbReference>
<name>A0A016UEU9_9BILA</name>
<feature type="signal peptide" evidence="3">
    <location>
        <begin position="1"/>
        <end position="17"/>
    </location>
</feature>
<keyword evidence="5" id="KW-1185">Reference proteome</keyword>
<dbReference type="Proteomes" id="UP000024635">
    <property type="component" value="Unassembled WGS sequence"/>
</dbReference>
<dbReference type="CDD" id="cd00117">
    <property type="entry name" value="TFP"/>
    <property type="match status" value="1"/>
</dbReference>
<sequence length="126" mass="13907">MIQRLLILFTSLPLCYGLYCYQCGVFLSAEKPECQGAPKNISCEPDNYGCLSIHGKNKDGTYYVEKRCAEKNDKRTVGCTDITVQGITAEQCFCEGDLCNSSRESFTYSSLLIALSSLLIFTAGNN</sequence>
<evidence type="ECO:0000313" key="4">
    <source>
        <dbReference type="EMBL" id="EYC13844.1"/>
    </source>
</evidence>
<evidence type="ECO:0000313" key="5">
    <source>
        <dbReference type="Proteomes" id="UP000024635"/>
    </source>
</evidence>
<dbReference type="GO" id="GO:0030431">
    <property type="term" value="P:sleep"/>
    <property type="evidence" value="ECO:0007669"/>
    <property type="project" value="InterPro"/>
</dbReference>
<feature type="chain" id="PRO_5001492324" description="Protein sleepless" evidence="3">
    <location>
        <begin position="18"/>
        <end position="126"/>
    </location>
</feature>
<dbReference type="Gene3D" id="2.10.60.10">
    <property type="entry name" value="CD59"/>
    <property type="match status" value="1"/>
</dbReference>
<dbReference type="OrthoDB" id="5774482at2759"/>
<accession>A0A016UEU9</accession>
<reference evidence="5" key="1">
    <citation type="journal article" date="2015" name="Nat. Genet.">
        <title>The genome and transcriptome of the zoonotic hookworm Ancylostoma ceylanicum identify infection-specific gene families.</title>
        <authorList>
            <person name="Schwarz E.M."/>
            <person name="Hu Y."/>
            <person name="Antoshechkin I."/>
            <person name="Miller M.M."/>
            <person name="Sternberg P.W."/>
            <person name="Aroian R.V."/>
        </authorList>
    </citation>
    <scope>NUCLEOTIDE SEQUENCE</scope>
    <source>
        <strain evidence="5">HY135</strain>
    </source>
</reference>
<dbReference type="Pfam" id="PF17064">
    <property type="entry name" value="QVR"/>
    <property type="match status" value="1"/>
</dbReference>
<keyword evidence="2" id="KW-0325">Glycoprotein</keyword>